<gene>
    <name evidence="1" type="ORF">P4T90_22820</name>
</gene>
<organism evidence="1 2">
    <name type="scientific">Heyndrickxia acidicola</name>
    <dbReference type="NCBI Taxonomy" id="209389"/>
    <lineage>
        <taxon>Bacteria</taxon>
        <taxon>Bacillati</taxon>
        <taxon>Bacillota</taxon>
        <taxon>Bacilli</taxon>
        <taxon>Bacillales</taxon>
        <taxon>Bacillaceae</taxon>
        <taxon>Heyndrickxia</taxon>
    </lineage>
</organism>
<protein>
    <submittedName>
        <fullName evidence="1">Uncharacterized protein</fullName>
    </submittedName>
</protein>
<sequence length="97" mass="10960">MNPFLVMAAKEKLAELEEKGKVYYSQWSQEEDEKLKNLFRALIEFLSSEQLKALISNIDDQTCYWSAAVGESQFIQGFEEGCKFAKQTGVNVLGSAI</sequence>
<name>A0ABU6MMF2_9BACI</name>
<proteinExistence type="predicted"/>
<dbReference type="EMBL" id="JARMAB010000042">
    <property type="protein sequence ID" value="MED1205871.1"/>
    <property type="molecule type" value="Genomic_DNA"/>
</dbReference>
<reference evidence="1 2" key="1">
    <citation type="submission" date="2023-03" db="EMBL/GenBank/DDBJ databases">
        <title>Bacillus Genome Sequencing.</title>
        <authorList>
            <person name="Dunlap C."/>
        </authorList>
    </citation>
    <scope>NUCLEOTIDE SEQUENCE [LARGE SCALE GENOMIC DNA]</scope>
    <source>
        <strain evidence="1 2">B-23453</strain>
    </source>
</reference>
<accession>A0ABU6MMF2</accession>
<evidence type="ECO:0000313" key="2">
    <source>
        <dbReference type="Proteomes" id="UP001341444"/>
    </source>
</evidence>
<evidence type="ECO:0000313" key="1">
    <source>
        <dbReference type="EMBL" id="MED1205871.1"/>
    </source>
</evidence>
<keyword evidence="2" id="KW-1185">Reference proteome</keyword>
<comment type="caution">
    <text evidence="1">The sequence shown here is derived from an EMBL/GenBank/DDBJ whole genome shotgun (WGS) entry which is preliminary data.</text>
</comment>
<dbReference type="Proteomes" id="UP001341444">
    <property type="component" value="Unassembled WGS sequence"/>
</dbReference>
<dbReference type="RefSeq" id="WP_066271579.1">
    <property type="nucleotide sequence ID" value="NZ_JARMAB010000042.1"/>
</dbReference>